<name>A0A1Y3BNH8_EURMA</name>
<feature type="domain" description="BRO1" evidence="2">
    <location>
        <begin position="68"/>
        <end position="279"/>
    </location>
</feature>
<sequence length="292" mass="34968">HDYWTANVCLEFGVEIFIPNYDPFAATNLKVINVNNIVPLWPRRFTTLKKTAKELENFEQSLDGRCPEFRNCCLKLRKLRNDLHQLFYDHNDDLKKIDKLIDFKQKLFDQFNNYISWSAGLLANNQSRQLFGFRWTSSIDPNNSRFIVYDIEFEICSTIYVLAMWLMKSVYELLISKENNKENITNNWKNRDYEFLIQTLRESAGMFQYLLERTKSNKYFSENDCDFLEPILRSYRNHCLAEAQELLFRLSNISWIQLKIVIRILQLYWAINEDLNDSATMMMMMNTTNRPE</sequence>
<dbReference type="OrthoDB" id="10347084at2759"/>
<evidence type="ECO:0000256" key="1">
    <source>
        <dbReference type="ARBA" id="ARBA00008901"/>
    </source>
</evidence>
<dbReference type="EMBL" id="MUJZ01008921">
    <property type="protein sequence ID" value="OTF82342.1"/>
    <property type="molecule type" value="Genomic_DNA"/>
</dbReference>
<proteinExistence type="inferred from homology"/>
<feature type="non-terminal residue" evidence="3">
    <location>
        <position position="1"/>
    </location>
</feature>
<organism evidence="3 4">
    <name type="scientific">Euroglyphus maynei</name>
    <name type="common">Mayne's house dust mite</name>
    <dbReference type="NCBI Taxonomy" id="6958"/>
    <lineage>
        <taxon>Eukaryota</taxon>
        <taxon>Metazoa</taxon>
        <taxon>Ecdysozoa</taxon>
        <taxon>Arthropoda</taxon>
        <taxon>Chelicerata</taxon>
        <taxon>Arachnida</taxon>
        <taxon>Acari</taxon>
        <taxon>Acariformes</taxon>
        <taxon>Sarcoptiformes</taxon>
        <taxon>Astigmata</taxon>
        <taxon>Psoroptidia</taxon>
        <taxon>Analgoidea</taxon>
        <taxon>Pyroglyphidae</taxon>
        <taxon>Pyroglyphinae</taxon>
        <taxon>Euroglyphus</taxon>
    </lineage>
</organism>
<comment type="similarity">
    <text evidence="1">Belongs to the BROX family.</text>
</comment>
<dbReference type="AlphaFoldDB" id="A0A1Y3BNH8"/>
<dbReference type="InterPro" id="IPR038499">
    <property type="entry name" value="BRO1_sf"/>
</dbReference>
<comment type="caution">
    <text evidence="3">The sequence shown here is derived from an EMBL/GenBank/DDBJ whole genome shotgun (WGS) entry which is preliminary data.</text>
</comment>
<dbReference type="Gene3D" id="1.25.40.280">
    <property type="entry name" value="alix/aip1 like domains"/>
    <property type="match status" value="1"/>
</dbReference>
<evidence type="ECO:0000259" key="2">
    <source>
        <dbReference type="Pfam" id="PF03097"/>
    </source>
</evidence>
<reference evidence="3 4" key="1">
    <citation type="submission" date="2017-03" db="EMBL/GenBank/DDBJ databases">
        <title>Genome Survey of Euroglyphus maynei.</title>
        <authorList>
            <person name="Arlian L.G."/>
            <person name="Morgan M.S."/>
            <person name="Rider S.D."/>
        </authorList>
    </citation>
    <scope>NUCLEOTIDE SEQUENCE [LARGE SCALE GENOMIC DNA]</scope>
    <source>
        <strain evidence="3">Arlian Lab</strain>
        <tissue evidence="3">Whole body</tissue>
    </source>
</reference>
<dbReference type="PANTHER" id="PTHR23032:SF13">
    <property type="entry name" value="BRO1 DOMAIN-CONTAINING PROTEIN BROX"/>
    <property type="match status" value="1"/>
</dbReference>
<dbReference type="InterPro" id="IPR038898">
    <property type="entry name" value="BROX"/>
</dbReference>
<protein>
    <recommendedName>
        <fullName evidence="2">BRO1 domain-containing protein</fullName>
    </recommendedName>
</protein>
<dbReference type="InterPro" id="IPR004328">
    <property type="entry name" value="BRO1_dom"/>
</dbReference>
<dbReference type="Pfam" id="PF03097">
    <property type="entry name" value="BRO1"/>
    <property type="match status" value="1"/>
</dbReference>
<dbReference type="Proteomes" id="UP000194236">
    <property type="component" value="Unassembled WGS sequence"/>
</dbReference>
<feature type="non-terminal residue" evidence="3">
    <location>
        <position position="292"/>
    </location>
</feature>
<keyword evidence="4" id="KW-1185">Reference proteome</keyword>
<dbReference type="PANTHER" id="PTHR23032">
    <property type="entry name" value="BRO1 DOMAIN-CONTAINING PROTEIN BROX"/>
    <property type="match status" value="1"/>
</dbReference>
<accession>A0A1Y3BNH8</accession>
<gene>
    <name evidence="3" type="ORF">BLA29_008640</name>
</gene>
<evidence type="ECO:0000313" key="3">
    <source>
        <dbReference type="EMBL" id="OTF82342.1"/>
    </source>
</evidence>
<evidence type="ECO:0000313" key="4">
    <source>
        <dbReference type="Proteomes" id="UP000194236"/>
    </source>
</evidence>